<feature type="coiled-coil region" evidence="1">
    <location>
        <begin position="154"/>
        <end position="181"/>
    </location>
</feature>
<reference evidence="2" key="1">
    <citation type="submission" date="2023-07" db="EMBL/GenBank/DDBJ databases">
        <title>Genomic Encyclopedia of Type Strains, Phase IV (KMG-IV): sequencing the most valuable type-strain genomes for metagenomic binning, comparative biology and taxonomic classification.</title>
        <authorList>
            <person name="Goeker M."/>
        </authorList>
    </citation>
    <scope>NUCLEOTIDE SEQUENCE</scope>
    <source>
        <strain evidence="2">DSM 19569</strain>
    </source>
</reference>
<keyword evidence="1" id="KW-0175">Coiled coil</keyword>
<sequence>MSASDSLKKKLEITNNKSFAVSEGIELLKQAQTGLSISRDKMKFWNDFEVAMNTMIIPLNIIINAFELKTANGLYKLLVTEIYSKTAKSGTRTDGHASKALDILKKSLLEGVKKKAPDFVPGVNIIVGLAEDTLALYQSIERGKSGQMEAQSIEAGIKRNLRKAEKELEKLNIGRAQIYDAAGRVAKTA</sequence>
<dbReference type="RefSeq" id="WP_230367834.1">
    <property type="nucleotide sequence ID" value="NZ_JAJALK010000016.1"/>
</dbReference>
<proteinExistence type="predicted"/>
<name>A0AAJ1WYK2_9HYPH</name>
<evidence type="ECO:0000313" key="3">
    <source>
        <dbReference type="Proteomes" id="UP001223420"/>
    </source>
</evidence>
<accession>A0AAJ1WYK2</accession>
<dbReference type="Proteomes" id="UP001223420">
    <property type="component" value="Unassembled WGS sequence"/>
</dbReference>
<organism evidence="2 3">
    <name type="scientific">Methylobacterium brachiatum</name>
    <dbReference type="NCBI Taxonomy" id="269660"/>
    <lineage>
        <taxon>Bacteria</taxon>
        <taxon>Pseudomonadati</taxon>
        <taxon>Pseudomonadota</taxon>
        <taxon>Alphaproteobacteria</taxon>
        <taxon>Hyphomicrobiales</taxon>
        <taxon>Methylobacteriaceae</taxon>
        <taxon>Methylobacterium</taxon>
    </lineage>
</organism>
<gene>
    <name evidence="2" type="ORF">QO001_005519</name>
</gene>
<evidence type="ECO:0000313" key="2">
    <source>
        <dbReference type="EMBL" id="MDQ0546567.1"/>
    </source>
</evidence>
<evidence type="ECO:0000256" key="1">
    <source>
        <dbReference type="SAM" id="Coils"/>
    </source>
</evidence>
<dbReference type="AlphaFoldDB" id="A0AAJ1WYK2"/>
<dbReference type="EMBL" id="JAUSWL010000015">
    <property type="protein sequence ID" value="MDQ0546567.1"/>
    <property type="molecule type" value="Genomic_DNA"/>
</dbReference>
<protein>
    <submittedName>
        <fullName evidence="2">Uncharacterized protein</fullName>
    </submittedName>
</protein>
<comment type="caution">
    <text evidence="2">The sequence shown here is derived from an EMBL/GenBank/DDBJ whole genome shotgun (WGS) entry which is preliminary data.</text>
</comment>